<feature type="transmembrane region" description="Helical" evidence="7">
    <location>
        <begin position="186"/>
        <end position="202"/>
    </location>
</feature>
<evidence type="ECO:0000256" key="6">
    <source>
        <dbReference type="ARBA" id="ARBA00023136"/>
    </source>
</evidence>
<feature type="transmembrane region" description="Helical" evidence="7">
    <location>
        <begin position="85"/>
        <end position="105"/>
    </location>
</feature>
<keyword evidence="7" id="KW-0349">Heme</keyword>
<dbReference type="EMBL" id="JAKGAQ010000002">
    <property type="protein sequence ID" value="MCF2871242.1"/>
    <property type="molecule type" value="Genomic_DNA"/>
</dbReference>
<comment type="similarity">
    <text evidence="7">Belongs to the MsrQ family.</text>
</comment>
<evidence type="ECO:0000256" key="3">
    <source>
        <dbReference type="ARBA" id="ARBA00022692"/>
    </source>
</evidence>
<keyword evidence="7" id="KW-1003">Cell membrane</keyword>
<keyword evidence="7" id="KW-0249">Electron transport</keyword>
<name>A0ABS9CVF6_9RHOB</name>
<comment type="subunit">
    <text evidence="7">Heterodimer of a catalytic subunit (MsrP) and a heme-binding subunit (MsrQ).</text>
</comment>
<evidence type="ECO:0000313" key="9">
    <source>
        <dbReference type="EMBL" id="MCF2871242.1"/>
    </source>
</evidence>
<proteinExistence type="inferred from homology"/>
<keyword evidence="7" id="KW-0479">Metal-binding</keyword>
<organism evidence="9 10">
    <name type="scientific">Octadecabacter dasysiphoniae</name>
    <dbReference type="NCBI Taxonomy" id="2909341"/>
    <lineage>
        <taxon>Bacteria</taxon>
        <taxon>Pseudomonadati</taxon>
        <taxon>Pseudomonadota</taxon>
        <taxon>Alphaproteobacteria</taxon>
        <taxon>Rhodobacterales</taxon>
        <taxon>Roseobacteraceae</taxon>
        <taxon>Octadecabacter</taxon>
    </lineage>
</organism>
<dbReference type="Pfam" id="PF01794">
    <property type="entry name" value="Ferric_reduct"/>
    <property type="match status" value="1"/>
</dbReference>
<dbReference type="HAMAP" id="MF_01207">
    <property type="entry name" value="MsrQ"/>
    <property type="match status" value="1"/>
</dbReference>
<keyword evidence="7" id="KW-0288">FMN</keyword>
<dbReference type="InterPro" id="IPR022837">
    <property type="entry name" value="MsrQ-like"/>
</dbReference>
<evidence type="ECO:0000256" key="2">
    <source>
        <dbReference type="ARBA" id="ARBA00022448"/>
    </source>
</evidence>
<gene>
    <name evidence="7 9" type="primary">msrQ</name>
    <name evidence="9" type="ORF">L0664_09225</name>
</gene>
<keyword evidence="5 7" id="KW-0408">Iron</keyword>
<keyword evidence="3 7" id="KW-0812">Transmembrane</keyword>
<evidence type="ECO:0000256" key="5">
    <source>
        <dbReference type="ARBA" id="ARBA00023004"/>
    </source>
</evidence>
<keyword evidence="10" id="KW-1185">Reference proteome</keyword>
<keyword evidence="4 7" id="KW-1133">Transmembrane helix</keyword>
<dbReference type="PANTHER" id="PTHR36964">
    <property type="entry name" value="PROTEIN-METHIONINE-SULFOXIDE REDUCTASE HEME-BINDING SUBUNIT MSRQ"/>
    <property type="match status" value="1"/>
</dbReference>
<dbReference type="Proteomes" id="UP001200557">
    <property type="component" value="Unassembled WGS sequence"/>
</dbReference>
<accession>A0ABS9CVF6</accession>
<evidence type="ECO:0000313" key="10">
    <source>
        <dbReference type="Proteomes" id="UP001200557"/>
    </source>
</evidence>
<evidence type="ECO:0000256" key="7">
    <source>
        <dbReference type="HAMAP-Rule" id="MF_01207"/>
    </source>
</evidence>
<feature type="transmembrane region" description="Helical" evidence="7">
    <location>
        <begin position="162"/>
        <end position="180"/>
    </location>
</feature>
<feature type="transmembrane region" description="Helical" evidence="7">
    <location>
        <begin position="20"/>
        <end position="40"/>
    </location>
</feature>
<evidence type="ECO:0000256" key="4">
    <source>
        <dbReference type="ARBA" id="ARBA00022989"/>
    </source>
</evidence>
<reference evidence="9 10" key="1">
    <citation type="submission" date="2022-01" db="EMBL/GenBank/DDBJ databases">
        <title>Octadecabacter sp. nov., isolated from a marine alga.</title>
        <authorList>
            <person name="Jin M.S."/>
            <person name="Kim H.M."/>
            <person name="Han D.M."/>
            <person name="Jung J.J."/>
            <person name="Jeon C.O."/>
        </authorList>
    </citation>
    <scope>NUCLEOTIDE SEQUENCE [LARGE SCALE GENOMIC DNA]</scope>
    <source>
        <strain evidence="9 10">G9-8</strain>
    </source>
</reference>
<comment type="subcellular location">
    <subcellularLocation>
        <location evidence="7">Cell membrane</location>
        <topology evidence="7">Multi-pass membrane protein</topology>
    </subcellularLocation>
    <subcellularLocation>
        <location evidence="1">Membrane</location>
        <topology evidence="1">Multi-pass membrane protein</topology>
    </subcellularLocation>
</comment>
<comment type="cofactor">
    <cofactor evidence="7">
        <name>heme b</name>
        <dbReference type="ChEBI" id="CHEBI:60344"/>
    </cofactor>
    <text evidence="7">Binds 1 heme b (iron(II)-protoporphyrin IX) group per subunit.</text>
</comment>
<dbReference type="RefSeq" id="WP_235225446.1">
    <property type="nucleotide sequence ID" value="NZ_JAKGAQ010000002.1"/>
</dbReference>
<evidence type="ECO:0000256" key="1">
    <source>
        <dbReference type="ARBA" id="ARBA00004141"/>
    </source>
</evidence>
<dbReference type="PANTHER" id="PTHR36964:SF1">
    <property type="entry name" value="PROTEIN-METHIONINE-SULFOXIDE REDUCTASE HEME-BINDING SUBUNIT MSRQ"/>
    <property type="match status" value="1"/>
</dbReference>
<comment type="caution">
    <text evidence="9">The sequence shown here is derived from an EMBL/GenBank/DDBJ whole genome shotgun (WGS) entry which is preliminary data.</text>
</comment>
<keyword evidence="2 7" id="KW-0813">Transport</keyword>
<evidence type="ECO:0000259" key="8">
    <source>
        <dbReference type="Pfam" id="PF01794"/>
    </source>
</evidence>
<feature type="domain" description="Ferric oxidoreductase" evidence="8">
    <location>
        <begin position="70"/>
        <end position="170"/>
    </location>
</feature>
<feature type="transmembrane region" description="Helical" evidence="7">
    <location>
        <begin position="60"/>
        <end position="78"/>
    </location>
</feature>
<protein>
    <recommendedName>
        <fullName evidence="7">Protein-methionine-sulfoxide reductase heme-binding subunit MsrQ</fullName>
    </recommendedName>
    <alternativeName>
        <fullName evidence="7">Flavocytochrome MsrQ</fullName>
    </alternativeName>
</protein>
<comment type="cofactor">
    <cofactor evidence="7">
        <name>FMN</name>
        <dbReference type="ChEBI" id="CHEBI:58210"/>
    </cofactor>
    <text evidence="7">Binds 1 FMN per subunit.</text>
</comment>
<dbReference type="InterPro" id="IPR013130">
    <property type="entry name" value="Fe3_Rdtase_TM_dom"/>
</dbReference>
<sequence>MPMSALSKFVDPINSFARKVPTWLVYILYSLPIPYLFWLAQTGGMGVEPINALEREMGEITLQLLIIGLAITPARKYLGLNLLKFRRAIGVMAFFYVVVHLGIWVLLDMNLRWGQMWADIWKRPYITIGMAAFLGMIPLAVTSNNWSVRKLGAASWRKMHKLVYPIAVLGAVHFIMVQKVWEVEPLLYLTVILGLLALRYKPSQKASGVSANG</sequence>
<comment type="function">
    <text evidence="7">Part of the MsrPQ system that repairs oxidized periplasmic proteins containing methionine sulfoxide residues (Met-O), using respiratory chain electrons. Thus protects these proteins from oxidative-stress damage caused by reactive species of oxygen and chlorine generated by the host defense mechanisms. MsrPQ is essential for the maintenance of envelope integrity under bleach stress, rescuing a wide series of structurally unrelated periplasmic proteins from methionine oxidation. MsrQ provides electrons for reduction to the reductase catalytic subunit MsrP, using the quinone pool of the respiratory chain.</text>
</comment>
<feature type="transmembrane region" description="Helical" evidence="7">
    <location>
        <begin position="125"/>
        <end position="141"/>
    </location>
</feature>
<keyword evidence="6 7" id="KW-0472">Membrane</keyword>
<dbReference type="NCBIfam" id="NF003833">
    <property type="entry name" value="PRK05419.1-5"/>
    <property type="match status" value="1"/>
</dbReference>
<keyword evidence="7" id="KW-0285">Flavoprotein</keyword>